<evidence type="ECO:0000313" key="3">
    <source>
        <dbReference type="Proteomes" id="UP000308430"/>
    </source>
</evidence>
<sequence>MSENARPRRYFNDSPFVHGGYFDIWTYTGTLRIFVFALLIIYGGRYIDFFGGWLWGLFGEELIISPGKADWYARVACGLATPLLILSPINLFTIFRRRRYLRAAAPQAAQQAALWLKERAEHDRKEGKNVDAGGAVPRQPEQKGLVQRWPILHDVVWGWPLLLALPLTLFGEPLNAMRGLVLGVFAYSLSHTISKTGLPMPVKLGMAWSIGALAVGLWFYFFKVQVELLALSTFLSTTTH</sequence>
<keyword evidence="3" id="KW-1185">Reference proteome</keyword>
<proteinExistence type="predicted"/>
<protein>
    <submittedName>
        <fullName evidence="2">Uncharacterized protein</fullName>
    </submittedName>
</protein>
<dbReference type="RefSeq" id="WP_136347241.1">
    <property type="nucleotide sequence ID" value="NZ_SSOC01000002.1"/>
</dbReference>
<evidence type="ECO:0000313" key="2">
    <source>
        <dbReference type="EMBL" id="THF66292.1"/>
    </source>
</evidence>
<comment type="caution">
    <text evidence="2">The sequence shown here is derived from an EMBL/GenBank/DDBJ whole genome shotgun (WGS) entry which is preliminary data.</text>
</comment>
<dbReference type="Proteomes" id="UP000308430">
    <property type="component" value="Unassembled WGS sequence"/>
</dbReference>
<dbReference type="AlphaFoldDB" id="A0A4S4B167"/>
<gene>
    <name evidence="2" type="ORF">E6C76_05470</name>
</gene>
<name>A0A4S4B167_9RHOO</name>
<keyword evidence="1" id="KW-0812">Transmembrane</keyword>
<accession>A0A4S4B167</accession>
<organism evidence="2 3">
    <name type="scientific">Pseudothauera nasutitermitis</name>
    <dbReference type="NCBI Taxonomy" id="2565930"/>
    <lineage>
        <taxon>Bacteria</taxon>
        <taxon>Pseudomonadati</taxon>
        <taxon>Pseudomonadota</taxon>
        <taxon>Betaproteobacteria</taxon>
        <taxon>Rhodocyclales</taxon>
        <taxon>Zoogloeaceae</taxon>
        <taxon>Pseudothauera</taxon>
    </lineage>
</organism>
<feature type="transmembrane region" description="Helical" evidence="1">
    <location>
        <begin position="71"/>
        <end position="92"/>
    </location>
</feature>
<feature type="transmembrane region" description="Helical" evidence="1">
    <location>
        <begin position="205"/>
        <end position="222"/>
    </location>
</feature>
<feature type="transmembrane region" description="Helical" evidence="1">
    <location>
        <begin position="151"/>
        <end position="170"/>
    </location>
</feature>
<feature type="transmembrane region" description="Helical" evidence="1">
    <location>
        <begin position="33"/>
        <end position="56"/>
    </location>
</feature>
<keyword evidence="1" id="KW-0472">Membrane</keyword>
<evidence type="ECO:0000256" key="1">
    <source>
        <dbReference type="SAM" id="Phobius"/>
    </source>
</evidence>
<keyword evidence="1" id="KW-1133">Transmembrane helix</keyword>
<dbReference type="EMBL" id="SSOC01000002">
    <property type="protein sequence ID" value="THF66292.1"/>
    <property type="molecule type" value="Genomic_DNA"/>
</dbReference>
<reference evidence="2 3" key="1">
    <citation type="submission" date="2019-04" db="EMBL/GenBank/DDBJ databases">
        <title>Azoarcus nasutitermitis sp. nov. isolated from termite nest.</title>
        <authorList>
            <person name="Lin S.-Y."/>
            <person name="Hameed A."/>
            <person name="Hsu Y.-H."/>
            <person name="Young C.-C."/>
        </authorList>
    </citation>
    <scope>NUCLEOTIDE SEQUENCE [LARGE SCALE GENOMIC DNA]</scope>
    <source>
        <strain evidence="2 3">CC-YHH838</strain>
    </source>
</reference>